<organism evidence="1 2">
    <name type="scientific">Podospora australis</name>
    <dbReference type="NCBI Taxonomy" id="1536484"/>
    <lineage>
        <taxon>Eukaryota</taxon>
        <taxon>Fungi</taxon>
        <taxon>Dikarya</taxon>
        <taxon>Ascomycota</taxon>
        <taxon>Pezizomycotina</taxon>
        <taxon>Sordariomycetes</taxon>
        <taxon>Sordariomycetidae</taxon>
        <taxon>Sordariales</taxon>
        <taxon>Podosporaceae</taxon>
        <taxon>Podospora</taxon>
    </lineage>
</organism>
<protein>
    <submittedName>
        <fullName evidence="1">Uncharacterized protein</fullName>
    </submittedName>
</protein>
<reference evidence="1" key="1">
    <citation type="journal article" date="2023" name="Mol. Phylogenet. Evol.">
        <title>Genome-scale phylogeny and comparative genomics of the fungal order Sordariales.</title>
        <authorList>
            <person name="Hensen N."/>
            <person name="Bonometti L."/>
            <person name="Westerberg I."/>
            <person name="Brannstrom I.O."/>
            <person name="Guillou S."/>
            <person name="Cros-Aarteil S."/>
            <person name="Calhoun S."/>
            <person name="Haridas S."/>
            <person name="Kuo A."/>
            <person name="Mondo S."/>
            <person name="Pangilinan J."/>
            <person name="Riley R."/>
            <person name="LaButti K."/>
            <person name="Andreopoulos B."/>
            <person name="Lipzen A."/>
            <person name="Chen C."/>
            <person name="Yan M."/>
            <person name="Daum C."/>
            <person name="Ng V."/>
            <person name="Clum A."/>
            <person name="Steindorff A."/>
            <person name="Ohm R.A."/>
            <person name="Martin F."/>
            <person name="Silar P."/>
            <person name="Natvig D.O."/>
            <person name="Lalanne C."/>
            <person name="Gautier V."/>
            <person name="Ament-Velasquez S.L."/>
            <person name="Kruys A."/>
            <person name="Hutchinson M.I."/>
            <person name="Powell A.J."/>
            <person name="Barry K."/>
            <person name="Miller A.N."/>
            <person name="Grigoriev I.V."/>
            <person name="Debuchy R."/>
            <person name="Gladieux P."/>
            <person name="Hiltunen Thoren M."/>
            <person name="Johannesson H."/>
        </authorList>
    </citation>
    <scope>NUCLEOTIDE SEQUENCE</scope>
    <source>
        <strain evidence="1">PSN309</strain>
    </source>
</reference>
<evidence type="ECO:0000313" key="1">
    <source>
        <dbReference type="EMBL" id="KAK4182101.1"/>
    </source>
</evidence>
<gene>
    <name evidence="1" type="ORF">QBC35DRAFT_510616</name>
</gene>
<dbReference type="EMBL" id="MU864760">
    <property type="protein sequence ID" value="KAK4182101.1"/>
    <property type="molecule type" value="Genomic_DNA"/>
</dbReference>
<dbReference type="Proteomes" id="UP001302126">
    <property type="component" value="Unassembled WGS sequence"/>
</dbReference>
<reference evidence="1" key="2">
    <citation type="submission" date="2023-05" db="EMBL/GenBank/DDBJ databases">
        <authorList>
            <consortium name="Lawrence Berkeley National Laboratory"/>
            <person name="Steindorff A."/>
            <person name="Hensen N."/>
            <person name="Bonometti L."/>
            <person name="Westerberg I."/>
            <person name="Brannstrom I.O."/>
            <person name="Guillou S."/>
            <person name="Cros-Aarteil S."/>
            <person name="Calhoun S."/>
            <person name="Haridas S."/>
            <person name="Kuo A."/>
            <person name="Mondo S."/>
            <person name="Pangilinan J."/>
            <person name="Riley R."/>
            <person name="Labutti K."/>
            <person name="Andreopoulos B."/>
            <person name="Lipzen A."/>
            <person name="Chen C."/>
            <person name="Yanf M."/>
            <person name="Daum C."/>
            <person name="Ng V."/>
            <person name="Clum A."/>
            <person name="Ohm R."/>
            <person name="Martin F."/>
            <person name="Silar P."/>
            <person name="Natvig D."/>
            <person name="Lalanne C."/>
            <person name="Gautier V."/>
            <person name="Ament-Velasquez S.L."/>
            <person name="Kruys A."/>
            <person name="Hutchinson M.I."/>
            <person name="Powell A.J."/>
            <person name="Barry K."/>
            <person name="Miller A.N."/>
            <person name="Grigoriev I.V."/>
            <person name="Debuchy R."/>
            <person name="Gladieux P."/>
            <person name="Thoren M.H."/>
            <person name="Johannesson H."/>
        </authorList>
    </citation>
    <scope>NUCLEOTIDE SEQUENCE</scope>
    <source>
        <strain evidence="1">PSN309</strain>
    </source>
</reference>
<proteinExistence type="predicted"/>
<keyword evidence="2" id="KW-1185">Reference proteome</keyword>
<accession>A0AAN6WIY0</accession>
<comment type="caution">
    <text evidence="1">The sequence shown here is derived from an EMBL/GenBank/DDBJ whole genome shotgun (WGS) entry which is preliminary data.</text>
</comment>
<sequence length="289" mass="32105">MYACGDNFYSMLNFDITGYRRNQKLDDCCNKQECQEPAGNTSLKAADVDLYSSFFNQTSITTTHMAWLHSTSLGITGVLSAVLPDRQAAQSRGFKIGAHGPGSRSSRPEYKAETSMIFSRRFVSTRFIQTGIPFPALNYCISIKSRSSAWHFMLSTVAHDQQFQDSVEFCQPLPNQTCPCTVPENNKCRKIPQDGCETGRHPPLPRFLGSWRAAVPFRLAALISQLINRPRVHQSMPPPQPGLGSYHAPRTTSKVTSLWGSTSRFVHGTPLRATEQAAASGTRTNRLEI</sequence>
<evidence type="ECO:0000313" key="2">
    <source>
        <dbReference type="Proteomes" id="UP001302126"/>
    </source>
</evidence>
<dbReference type="AlphaFoldDB" id="A0AAN6WIY0"/>
<name>A0AAN6WIY0_9PEZI</name>